<dbReference type="AlphaFoldDB" id="A0A9Q0NCV3"/>
<organism evidence="8 9">
    <name type="scientific">Pseudolycoriella hygida</name>
    <dbReference type="NCBI Taxonomy" id="35572"/>
    <lineage>
        <taxon>Eukaryota</taxon>
        <taxon>Metazoa</taxon>
        <taxon>Ecdysozoa</taxon>
        <taxon>Arthropoda</taxon>
        <taxon>Hexapoda</taxon>
        <taxon>Insecta</taxon>
        <taxon>Pterygota</taxon>
        <taxon>Neoptera</taxon>
        <taxon>Endopterygota</taxon>
        <taxon>Diptera</taxon>
        <taxon>Nematocera</taxon>
        <taxon>Sciaroidea</taxon>
        <taxon>Sciaridae</taxon>
        <taxon>Pseudolycoriella</taxon>
    </lineage>
</organism>
<dbReference type="Proteomes" id="UP001151699">
    <property type="component" value="Chromosome A"/>
</dbReference>
<dbReference type="EMBL" id="WJQU01000001">
    <property type="protein sequence ID" value="KAJ6647562.1"/>
    <property type="molecule type" value="Genomic_DNA"/>
</dbReference>
<gene>
    <name evidence="8" type="ORF">Bhyg_02785</name>
</gene>
<dbReference type="GO" id="GO:0015459">
    <property type="term" value="F:potassium channel regulator activity"/>
    <property type="evidence" value="ECO:0007669"/>
    <property type="project" value="TreeGrafter"/>
</dbReference>
<evidence type="ECO:0000256" key="1">
    <source>
        <dbReference type="ARBA" id="ARBA00004141"/>
    </source>
</evidence>
<feature type="transmembrane region" description="Helical" evidence="7">
    <location>
        <begin position="115"/>
        <end position="132"/>
    </location>
</feature>
<feature type="transmembrane region" description="Helical" evidence="7">
    <location>
        <begin position="445"/>
        <end position="476"/>
    </location>
</feature>
<dbReference type="PANTHER" id="PTHR19444:SF13">
    <property type="entry name" value="PROTEIN UNC-93 HOMOLOG A"/>
    <property type="match status" value="1"/>
</dbReference>
<dbReference type="SUPFAM" id="SSF103473">
    <property type="entry name" value="MFS general substrate transporter"/>
    <property type="match status" value="1"/>
</dbReference>
<protein>
    <submittedName>
        <fullName evidence="8">UNC93-like protein</fullName>
    </submittedName>
</protein>
<dbReference type="GO" id="GO:0006937">
    <property type="term" value="P:regulation of muscle contraction"/>
    <property type="evidence" value="ECO:0007669"/>
    <property type="project" value="TreeGrafter"/>
</dbReference>
<feature type="non-terminal residue" evidence="8">
    <location>
        <position position="1"/>
    </location>
</feature>
<evidence type="ECO:0000256" key="7">
    <source>
        <dbReference type="SAM" id="Phobius"/>
    </source>
</evidence>
<keyword evidence="4 7" id="KW-1133">Transmembrane helix</keyword>
<dbReference type="InterPro" id="IPR036259">
    <property type="entry name" value="MFS_trans_sf"/>
</dbReference>
<reference evidence="8" key="1">
    <citation type="submission" date="2022-07" db="EMBL/GenBank/DDBJ databases">
        <authorList>
            <person name="Trinca V."/>
            <person name="Uliana J.V.C."/>
            <person name="Torres T.T."/>
            <person name="Ward R.J."/>
            <person name="Monesi N."/>
        </authorList>
    </citation>
    <scope>NUCLEOTIDE SEQUENCE</scope>
    <source>
        <strain evidence="8">HSMRA1968</strain>
        <tissue evidence="8">Whole embryos</tissue>
    </source>
</reference>
<dbReference type="GO" id="GO:0043266">
    <property type="term" value="P:regulation of potassium ion transport"/>
    <property type="evidence" value="ECO:0007669"/>
    <property type="project" value="TreeGrafter"/>
</dbReference>
<feature type="transmembrane region" description="Helical" evidence="7">
    <location>
        <begin position="341"/>
        <end position="363"/>
    </location>
</feature>
<keyword evidence="9" id="KW-1185">Reference proteome</keyword>
<proteinExistence type="inferred from homology"/>
<dbReference type="Gene3D" id="1.20.1250.20">
    <property type="entry name" value="MFS general substrate transporter like domains"/>
    <property type="match status" value="2"/>
</dbReference>
<feature type="transmembrane region" description="Helical" evidence="7">
    <location>
        <begin position="55"/>
        <end position="75"/>
    </location>
</feature>
<comment type="caution">
    <text evidence="8">The sequence shown here is derived from an EMBL/GenBank/DDBJ whole genome shotgun (WGS) entry which is preliminary data.</text>
</comment>
<keyword evidence="6" id="KW-0325">Glycoprotein</keyword>
<evidence type="ECO:0000313" key="9">
    <source>
        <dbReference type="Proteomes" id="UP001151699"/>
    </source>
</evidence>
<feature type="transmembrane region" description="Helical" evidence="7">
    <location>
        <begin position="177"/>
        <end position="198"/>
    </location>
</feature>
<dbReference type="InterPro" id="IPR010291">
    <property type="entry name" value="Ion_channel_UNC-93"/>
</dbReference>
<dbReference type="Pfam" id="PF05978">
    <property type="entry name" value="UNC-93"/>
    <property type="match status" value="1"/>
</dbReference>
<keyword evidence="5 7" id="KW-0472">Membrane</keyword>
<dbReference type="FunFam" id="1.20.1250.20:FF:000290">
    <property type="entry name" value="Unc-93 homolog A"/>
    <property type="match status" value="1"/>
</dbReference>
<dbReference type="GO" id="GO:0005886">
    <property type="term" value="C:plasma membrane"/>
    <property type="evidence" value="ECO:0007669"/>
    <property type="project" value="TreeGrafter"/>
</dbReference>
<evidence type="ECO:0000256" key="2">
    <source>
        <dbReference type="ARBA" id="ARBA00009172"/>
    </source>
</evidence>
<feature type="transmembrane region" description="Helical" evidence="7">
    <location>
        <begin position="138"/>
        <end position="156"/>
    </location>
</feature>
<dbReference type="GO" id="GO:0055120">
    <property type="term" value="C:striated muscle dense body"/>
    <property type="evidence" value="ECO:0007669"/>
    <property type="project" value="TreeGrafter"/>
</dbReference>
<feature type="transmembrane region" description="Helical" evidence="7">
    <location>
        <begin position="249"/>
        <end position="270"/>
    </location>
</feature>
<name>A0A9Q0NCV3_9DIPT</name>
<evidence type="ECO:0000313" key="8">
    <source>
        <dbReference type="EMBL" id="KAJ6647562.1"/>
    </source>
</evidence>
<keyword evidence="3 7" id="KW-0812">Transmembrane</keyword>
<feature type="transmembrane region" description="Helical" evidence="7">
    <location>
        <begin position="87"/>
        <end position="108"/>
    </location>
</feature>
<sequence length="481" mass="53379">MKETGEYNLAFEQSMDDGVDKKEMERSELPSRDLLSVTPNISYGPNESRRMMKNVLLISFSFTFLFTAFQSMANLQSSLNVGGLGTYSLSVIYASMVISSMFLPTFLIRKFTAKWTLVFCVLTYSTYIAAQFKPSYGTLIPFAVVVGLGAAALWSAKCTILTHIGYQYSQLTGAKDAEVVITRFFGIFFLFFQSSAIWGNLISSAVLSQDARNCTNDIDRICGVNFCPDSKFCNAGEDSTSSIRDSTRYTLAGIYLGCSLTAAVILAIFLDPLTRYGEKERTGSSSKLAGKQLFIATFKHMRKPTQILMIPLTIWSGMEQGFFGAEYTAGFVNCAWGIEKIGYVLICYGVVDAIASVCCAPVVKYTGRIVIFCFGAVVHVATIIVMLTWRPSPDHPIMFFIVAGLWGLADAIWQTQINTFYGVLFPQDEEPSFSNYRLWESLGFILAYIFSNVLCVIVKLYILLGVIIADIVFGVLNDFNY</sequence>
<feature type="transmembrane region" description="Helical" evidence="7">
    <location>
        <begin position="369"/>
        <end position="389"/>
    </location>
</feature>
<feature type="transmembrane region" description="Helical" evidence="7">
    <location>
        <begin position="396"/>
        <end position="413"/>
    </location>
</feature>
<dbReference type="InterPro" id="IPR051951">
    <property type="entry name" value="UNC-93_regulatory"/>
</dbReference>
<evidence type="ECO:0000256" key="5">
    <source>
        <dbReference type="ARBA" id="ARBA00023136"/>
    </source>
</evidence>
<dbReference type="PANTHER" id="PTHR19444">
    <property type="entry name" value="UNC-93 RELATED"/>
    <property type="match status" value="1"/>
</dbReference>
<dbReference type="OrthoDB" id="78663at2759"/>
<evidence type="ECO:0000256" key="4">
    <source>
        <dbReference type="ARBA" id="ARBA00022989"/>
    </source>
</evidence>
<accession>A0A9Q0NCV3</accession>
<comment type="similarity">
    <text evidence="2">Belongs to the unc-93 family.</text>
</comment>
<evidence type="ECO:0000256" key="3">
    <source>
        <dbReference type="ARBA" id="ARBA00022692"/>
    </source>
</evidence>
<evidence type="ECO:0000256" key="6">
    <source>
        <dbReference type="ARBA" id="ARBA00023180"/>
    </source>
</evidence>
<comment type="subcellular location">
    <subcellularLocation>
        <location evidence="1">Membrane</location>
        <topology evidence="1">Multi-pass membrane protein</topology>
    </subcellularLocation>
</comment>